<dbReference type="Proteomes" id="UP000186905">
    <property type="component" value="Unassembled WGS sequence"/>
</dbReference>
<keyword evidence="2" id="KW-1185">Reference proteome</keyword>
<reference evidence="1 2" key="1">
    <citation type="submission" date="2016-09" db="EMBL/GenBank/DDBJ databases">
        <title>Photobacterium proteolyticum sp. nov. a protease producing bacterium isolated from ocean sediments of Laizhou Bay.</title>
        <authorList>
            <person name="Li Y."/>
        </authorList>
    </citation>
    <scope>NUCLEOTIDE SEQUENCE [LARGE SCALE GENOMIC DNA]</scope>
    <source>
        <strain evidence="1 2">13-12</strain>
    </source>
</reference>
<organism evidence="1 2">
    <name type="scientific">Photobacterium proteolyticum</name>
    <dbReference type="NCBI Taxonomy" id="1903952"/>
    <lineage>
        <taxon>Bacteria</taxon>
        <taxon>Pseudomonadati</taxon>
        <taxon>Pseudomonadota</taxon>
        <taxon>Gammaproteobacteria</taxon>
        <taxon>Vibrionales</taxon>
        <taxon>Vibrionaceae</taxon>
        <taxon>Photobacterium</taxon>
    </lineage>
</organism>
<evidence type="ECO:0000313" key="2">
    <source>
        <dbReference type="Proteomes" id="UP000186905"/>
    </source>
</evidence>
<comment type="caution">
    <text evidence="1">The sequence shown here is derived from an EMBL/GenBank/DDBJ whole genome shotgun (WGS) entry which is preliminary data.</text>
</comment>
<evidence type="ECO:0000313" key="1">
    <source>
        <dbReference type="EMBL" id="OLQ81668.1"/>
    </source>
</evidence>
<sequence>MEAAILAVAVVIVSSLVRVSVLLNKIHRESQAQTKLLEQLVTHSSTVKEQLGYTQWHVDQIRQSVSDTEAQN</sequence>
<dbReference type="RefSeq" id="WP_075761739.1">
    <property type="nucleotide sequence ID" value="NZ_MJIL01000036.1"/>
</dbReference>
<dbReference type="AlphaFoldDB" id="A0A1Q9H1W0"/>
<dbReference type="EMBL" id="MJIL01000036">
    <property type="protein sequence ID" value="OLQ81668.1"/>
    <property type="molecule type" value="Genomic_DNA"/>
</dbReference>
<accession>A0A1Q9H1W0</accession>
<name>A0A1Q9H1W0_9GAMM</name>
<gene>
    <name evidence="1" type="ORF">BIT28_14185</name>
</gene>
<proteinExistence type="predicted"/>
<protein>
    <submittedName>
        <fullName evidence="1">Uncharacterized protein</fullName>
    </submittedName>
</protein>